<evidence type="ECO:0000313" key="2">
    <source>
        <dbReference type="Proteomes" id="UP000769157"/>
    </source>
</evidence>
<protein>
    <submittedName>
        <fullName evidence="1">Uncharacterized protein</fullName>
    </submittedName>
</protein>
<comment type="caution">
    <text evidence="1">The sequence shown here is derived from an EMBL/GenBank/DDBJ whole genome shotgun (WGS) entry which is preliminary data.</text>
</comment>
<dbReference type="RefSeq" id="XP_046058416.1">
    <property type="nucleotide sequence ID" value="XM_046208013.1"/>
</dbReference>
<name>A0A9P8NXB5_9ASCO</name>
<sequence length="232" mass="25446">MAALDDCTNPLGRFKNRLLVFAWSPMLNPSARWWNCVSLSRLALVSARASNDSSATSIKSSVSYASCNSVSSWMLKLTSWFCNSFKLASISSSGESCLSARSLAIMETSLVLVTMLLNIVESCSCSVLSSSSSFREDLIMSKTSLIPATDFAIMPFTRPSAMPSRIANTFPGSLWARCSINKSSIICIDFGPSPATWNSKHRLYPNQSMSEATARMKFIIKRISLFSQKDLP</sequence>
<dbReference type="GeneID" id="70238663"/>
<organism evidence="1 2">
    <name type="scientific">Ogataea philodendri</name>
    <dbReference type="NCBI Taxonomy" id="1378263"/>
    <lineage>
        <taxon>Eukaryota</taxon>
        <taxon>Fungi</taxon>
        <taxon>Dikarya</taxon>
        <taxon>Ascomycota</taxon>
        <taxon>Saccharomycotina</taxon>
        <taxon>Pichiomycetes</taxon>
        <taxon>Pichiales</taxon>
        <taxon>Pichiaceae</taxon>
        <taxon>Ogataea</taxon>
    </lineage>
</organism>
<evidence type="ECO:0000313" key="1">
    <source>
        <dbReference type="EMBL" id="KAH3661292.1"/>
    </source>
</evidence>
<reference evidence="1" key="2">
    <citation type="submission" date="2021-01" db="EMBL/GenBank/DDBJ databases">
        <authorList>
            <person name="Schikora-Tamarit M.A."/>
        </authorList>
    </citation>
    <scope>NUCLEOTIDE SEQUENCE</scope>
    <source>
        <strain evidence="1">CBS6075</strain>
    </source>
</reference>
<reference evidence="1" key="1">
    <citation type="journal article" date="2021" name="Open Biol.">
        <title>Shared evolutionary footprints suggest mitochondrial oxidative damage underlies multiple complex I losses in fungi.</title>
        <authorList>
            <person name="Schikora-Tamarit M.A."/>
            <person name="Marcet-Houben M."/>
            <person name="Nosek J."/>
            <person name="Gabaldon T."/>
        </authorList>
    </citation>
    <scope>NUCLEOTIDE SEQUENCE</scope>
    <source>
        <strain evidence="1">CBS6075</strain>
    </source>
</reference>
<keyword evidence="2" id="KW-1185">Reference proteome</keyword>
<gene>
    <name evidence="1" type="ORF">OGAPHI_006699</name>
</gene>
<dbReference type="Proteomes" id="UP000769157">
    <property type="component" value="Unassembled WGS sequence"/>
</dbReference>
<accession>A0A9P8NXB5</accession>
<dbReference type="EMBL" id="JAEUBE010000487">
    <property type="protein sequence ID" value="KAH3661292.1"/>
    <property type="molecule type" value="Genomic_DNA"/>
</dbReference>
<dbReference type="AlphaFoldDB" id="A0A9P8NXB5"/>
<proteinExistence type="predicted"/>